<dbReference type="Gene3D" id="3.40.50.2300">
    <property type="match status" value="1"/>
</dbReference>
<dbReference type="Pfam" id="PF00072">
    <property type="entry name" value="Response_reg"/>
    <property type="match status" value="1"/>
</dbReference>
<dbReference type="InterPro" id="IPR050595">
    <property type="entry name" value="Bact_response_regulator"/>
</dbReference>
<keyword evidence="1 2" id="KW-0597">Phosphoprotein</keyword>
<dbReference type="InterPro" id="IPR001789">
    <property type="entry name" value="Sig_transdc_resp-reg_receiver"/>
</dbReference>
<name>A0AA48GMN3_9BACT</name>
<dbReference type="PANTHER" id="PTHR44591">
    <property type="entry name" value="STRESS RESPONSE REGULATOR PROTEIN 1"/>
    <property type="match status" value="1"/>
</dbReference>
<dbReference type="EMBL" id="AP027081">
    <property type="protein sequence ID" value="BDU75896.1"/>
    <property type="molecule type" value="Genomic_DNA"/>
</dbReference>
<evidence type="ECO:0000313" key="5">
    <source>
        <dbReference type="Proteomes" id="UP001228113"/>
    </source>
</evidence>
<evidence type="ECO:0000256" key="2">
    <source>
        <dbReference type="PROSITE-ProRule" id="PRU00169"/>
    </source>
</evidence>
<dbReference type="CDD" id="cd19920">
    <property type="entry name" value="REC_PA4781-like"/>
    <property type="match status" value="1"/>
</dbReference>
<evidence type="ECO:0000256" key="1">
    <source>
        <dbReference type="ARBA" id="ARBA00022553"/>
    </source>
</evidence>
<feature type="modified residue" description="4-aspartylphosphate" evidence="2">
    <location>
        <position position="68"/>
    </location>
</feature>
<sequence>MRLLDWFNPERPMPDLPAHLLIVDDLPKNLQVLALLLDKAGYRVSMAMDGAQALAMVQAEPPDLILLDIMMAGMDGLEVCRRLKADEAFRDIPVIFLTAKAELEDLQEGFRLGAVDYVTKPFRGGELLARVATHVQLKRALERERDLRRSLEASLAQVRTLSGMLPICARCKKIRDDKGYWNQIETYIEAHSDVDFTHGICPECSRALYPEMGDPS</sequence>
<organism evidence="4 5">
    <name type="scientific">Mesoterricola sediminis</name>
    <dbReference type="NCBI Taxonomy" id="2927980"/>
    <lineage>
        <taxon>Bacteria</taxon>
        <taxon>Pseudomonadati</taxon>
        <taxon>Acidobacteriota</taxon>
        <taxon>Holophagae</taxon>
        <taxon>Holophagales</taxon>
        <taxon>Holophagaceae</taxon>
        <taxon>Mesoterricola</taxon>
    </lineage>
</organism>
<reference evidence="4" key="1">
    <citation type="journal article" date="2023" name="Int. J. Syst. Evol. Microbiol.">
        <title>Mesoterricola silvestris gen. nov., sp. nov., Mesoterricola sediminis sp. nov., Geothrix oryzae sp. nov., Geothrix edaphica sp. nov., Geothrix rubra sp. nov., and Geothrix limicola sp. nov., six novel members of Acidobacteriota isolated from soils.</title>
        <authorList>
            <person name="Itoh H."/>
            <person name="Sugisawa Y."/>
            <person name="Mise K."/>
            <person name="Xu Z."/>
            <person name="Kuniyasu M."/>
            <person name="Ushijima N."/>
            <person name="Kawano K."/>
            <person name="Kobayashi E."/>
            <person name="Shiratori Y."/>
            <person name="Masuda Y."/>
            <person name="Senoo K."/>
        </authorList>
    </citation>
    <scope>NUCLEOTIDE SEQUENCE</scope>
    <source>
        <strain evidence="4">W786</strain>
    </source>
</reference>
<evidence type="ECO:0000313" key="4">
    <source>
        <dbReference type="EMBL" id="BDU75896.1"/>
    </source>
</evidence>
<feature type="domain" description="Response regulatory" evidence="3">
    <location>
        <begin position="19"/>
        <end position="135"/>
    </location>
</feature>
<protein>
    <recommendedName>
        <fullName evidence="3">Response regulatory domain-containing protein</fullName>
    </recommendedName>
</protein>
<accession>A0AA48GMN3</accession>
<gene>
    <name evidence="4" type="ORF">METESE_08540</name>
</gene>
<dbReference type="Proteomes" id="UP001228113">
    <property type="component" value="Chromosome"/>
</dbReference>
<dbReference type="AlphaFoldDB" id="A0AA48GMN3"/>
<dbReference type="PROSITE" id="PS50110">
    <property type="entry name" value="RESPONSE_REGULATORY"/>
    <property type="match status" value="1"/>
</dbReference>
<evidence type="ECO:0000259" key="3">
    <source>
        <dbReference type="PROSITE" id="PS50110"/>
    </source>
</evidence>
<keyword evidence="5" id="KW-1185">Reference proteome</keyword>
<dbReference type="KEGG" id="msea:METESE_08540"/>
<dbReference type="InterPro" id="IPR011006">
    <property type="entry name" value="CheY-like_superfamily"/>
</dbReference>
<dbReference type="GO" id="GO:0000160">
    <property type="term" value="P:phosphorelay signal transduction system"/>
    <property type="evidence" value="ECO:0007669"/>
    <property type="project" value="InterPro"/>
</dbReference>
<dbReference type="SUPFAM" id="SSF52172">
    <property type="entry name" value="CheY-like"/>
    <property type="match status" value="1"/>
</dbReference>
<dbReference type="SMART" id="SM00448">
    <property type="entry name" value="REC"/>
    <property type="match status" value="1"/>
</dbReference>
<proteinExistence type="predicted"/>
<dbReference type="PANTHER" id="PTHR44591:SF3">
    <property type="entry name" value="RESPONSE REGULATORY DOMAIN-CONTAINING PROTEIN"/>
    <property type="match status" value="1"/>
</dbReference>